<dbReference type="SUPFAM" id="SSF69075">
    <property type="entry name" value="Glutamyl tRNA-reductase dimerization domain"/>
    <property type="match status" value="1"/>
</dbReference>
<evidence type="ECO:0000256" key="4">
    <source>
        <dbReference type="ARBA" id="ARBA00022857"/>
    </source>
</evidence>
<keyword evidence="4 8" id="KW-0521">NADP</keyword>
<proteinExistence type="inferred from homology"/>
<evidence type="ECO:0000256" key="11">
    <source>
        <dbReference type="PIRSR" id="PIRSR000445-3"/>
    </source>
</evidence>
<dbReference type="Gene3D" id="3.30.460.30">
    <property type="entry name" value="Glutamyl-tRNA reductase, N-terminal domain"/>
    <property type="match status" value="1"/>
</dbReference>
<evidence type="ECO:0000256" key="5">
    <source>
        <dbReference type="ARBA" id="ARBA00023002"/>
    </source>
</evidence>
<organism evidence="17 18">
    <name type="scientific">Rothia santali</name>
    <dbReference type="NCBI Taxonomy" id="2949643"/>
    <lineage>
        <taxon>Bacteria</taxon>
        <taxon>Bacillati</taxon>
        <taxon>Actinomycetota</taxon>
        <taxon>Actinomycetes</taxon>
        <taxon>Micrococcales</taxon>
        <taxon>Micrococcaceae</taxon>
        <taxon>Rothia</taxon>
    </lineage>
</organism>
<dbReference type="PANTHER" id="PTHR43013:SF1">
    <property type="entry name" value="GLUTAMYL-TRNA REDUCTASE"/>
    <property type="match status" value="1"/>
</dbReference>
<dbReference type="RefSeq" id="WP_254166579.1">
    <property type="nucleotide sequence ID" value="NZ_JANAFB010000018.1"/>
</dbReference>
<feature type="site" description="Important for activity" evidence="8 12">
    <location>
        <position position="100"/>
    </location>
</feature>
<comment type="subunit">
    <text evidence="8">Homodimer.</text>
</comment>
<dbReference type="InterPro" id="IPR000343">
    <property type="entry name" value="4pyrrol_synth_GluRdtase"/>
</dbReference>
<evidence type="ECO:0000256" key="9">
    <source>
        <dbReference type="PIRSR" id="PIRSR000445-1"/>
    </source>
</evidence>
<comment type="caution">
    <text evidence="17">The sequence shown here is derived from an EMBL/GenBank/DDBJ whole genome shotgun (WGS) entry which is preliminary data.</text>
</comment>
<evidence type="ECO:0000313" key="17">
    <source>
        <dbReference type="EMBL" id="MCP3426075.1"/>
    </source>
</evidence>
<dbReference type="Proteomes" id="UP001139502">
    <property type="component" value="Unassembled WGS sequence"/>
</dbReference>
<comment type="catalytic activity">
    <reaction evidence="7 8">
        <text>(S)-4-amino-5-oxopentanoate + tRNA(Glu) + NADP(+) = L-glutamyl-tRNA(Glu) + NADPH + H(+)</text>
        <dbReference type="Rhea" id="RHEA:12344"/>
        <dbReference type="Rhea" id="RHEA-COMP:9663"/>
        <dbReference type="Rhea" id="RHEA-COMP:9680"/>
        <dbReference type="ChEBI" id="CHEBI:15378"/>
        <dbReference type="ChEBI" id="CHEBI:57501"/>
        <dbReference type="ChEBI" id="CHEBI:57783"/>
        <dbReference type="ChEBI" id="CHEBI:58349"/>
        <dbReference type="ChEBI" id="CHEBI:78442"/>
        <dbReference type="ChEBI" id="CHEBI:78520"/>
        <dbReference type="EC" id="1.2.1.70"/>
    </reaction>
</comment>
<dbReference type="PROSITE" id="PS00747">
    <property type="entry name" value="GLUTR"/>
    <property type="match status" value="1"/>
</dbReference>
<comment type="similarity">
    <text evidence="2 8">Belongs to the glutamyl-tRNA reductase family.</text>
</comment>
<evidence type="ECO:0000256" key="2">
    <source>
        <dbReference type="ARBA" id="ARBA00005916"/>
    </source>
</evidence>
<feature type="binding site" evidence="8 11">
    <location>
        <begin position="191"/>
        <end position="196"/>
    </location>
    <ligand>
        <name>NADP(+)</name>
        <dbReference type="ChEBI" id="CHEBI:58349"/>
    </ligand>
</feature>
<evidence type="ECO:0000259" key="16">
    <source>
        <dbReference type="Pfam" id="PF05201"/>
    </source>
</evidence>
<comment type="miscellaneous">
    <text evidence="8">During catalysis, the active site Cys acts as a nucleophile attacking the alpha-carbonyl group of tRNA-bound glutamate with the formation of a thioester intermediate between enzyme and glutamate, and the concomitant release of tRNA(Glu). The thioester intermediate is finally reduced by direct hydride transfer from NADPH, to form the product GSA.</text>
</comment>
<dbReference type="Pfam" id="PF00745">
    <property type="entry name" value="GlutR_dimer"/>
    <property type="match status" value="1"/>
</dbReference>
<reference evidence="17" key="1">
    <citation type="submission" date="2022-06" db="EMBL/GenBank/DDBJ databases">
        <title>Rothia sp. isolated from sandalwood seedling.</title>
        <authorList>
            <person name="Tuikhar N."/>
            <person name="Kirdat K."/>
            <person name="Thorat V."/>
            <person name="Swetha P."/>
            <person name="Padma S."/>
            <person name="Sundararaj R."/>
            <person name="Yadav A."/>
        </authorList>
    </citation>
    <scope>NUCLEOTIDE SEQUENCE</scope>
    <source>
        <strain evidence="17">AR01</strain>
    </source>
</reference>
<dbReference type="GO" id="GO:0008883">
    <property type="term" value="F:glutamyl-tRNA reductase activity"/>
    <property type="evidence" value="ECO:0007669"/>
    <property type="project" value="UniProtKB-UniRule"/>
</dbReference>
<dbReference type="InterPro" id="IPR036453">
    <property type="entry name" value="GluRdtase_dimer_dom_sf"/>
</dbReference>
<dbReference type="GO" id="GO:0050661">
    <property type="term" value="F:NADP binding"/>
    <property type="evidence" value="ECO:0007669"/>
    <property type="project" value="InterPro"/>
</dbReference>
<dbReference type="InterPro" id="IPR015895">
    <property type="entry name" value="4pyrrol_synth_GluRdtase_N"/>
</dbReference>
<feature type="binding site" evidence="8 10">
    <location>
        <position position="121"/>
    </location>
    <ligand>
        <name>substrate</name>
    </ligand>
</feature>
<dbReference type="EMBL" id="JANAFB010000018">
    <property type="protein sequence ID" value="MCP3426075.1"/>
    <property type="molecule type" value="Genomic_DNA"/>
</dbReference>
<dbReference type="InterPro" id="IPR036291">
    <property type="entry name" value="NAD(P)-bd_dom_sf"/>
</dbReference>
<dbReference type="GO" id="GO:0019353">
    <property type="term" value="P:protoporphyrinogen IX biosynthetic process from glutamate"/>
    <property type="evidence" value="ECO:0007669"/>
    <property type="project" value="TreeGrafter"/>
</dbReference>
<evidence type="ECO:0000259" key="14">
    <source>
        <dbReference type="Pfam" id="PF00745"/>
    </source>
</evidence>
<feature type="binding site" evidence="8 10">
    <location>
        <begin position="115"/>
        <end position="117"/>
    </location>
    <ligand>
        <name>substrate</name>
    </ligand>
</feature>
<feature type="binding site" evidence="8 10">
    <location>
        <position position="110"/>
    </location>
    <ligand>
        <name>substrate</name>
    </ligand>
</feature>
<keyword evidence="18" id="KW-1185">Reference proteome</keyword>
<dbReference type="InterPro" id="IPR018214">
    <property type="entry name" value="GluRdtase_CS"/>
</dbReference>
<feature type="domain" description="Glutamyl-tRNA reductase N-terminal" evidence="16">
    <location>
        <begin position="8"/>
        <end position="157"/>
    </location>
</feature>
<comment type="domain">
    <text evidence="8">Possesses an unusual extended V-shaped dimeric structure with each monomer consisting of three distinct domains arranged along a curved 'spinal' alpha-helix. The N-terminal catalytic domain specifically recognizes the glutamate moiety of the substrate. The second domain is the NADPH-binding domain, and the third C-terminal domain is responsible for dimerization.</text>
</comment>
<dbReference type="InterPro" id="IPR006151">
    <property type="entry name" value="Shikm_DH/Glu-tRNA_Rdtase"/>
</dbReference>
<keyword evidence="5 8" id="KW-0560">Oxidoreductase</keyword>
<feature type="domain" description="Quinate/shikimate 5-dehydrogenase/glutamyl-tRNA reductase" evidence="15">
    <location>
        <begin position="173"/>
        <end position="295"/>
    </location>
</feature>
<dbReference type="SUPFAM" id="SSF69742">
    <property type="entry name" value="Glutamyl tRNA-reductase catalytic, N-terminal domain"/>
    <property type="match status" value="1"/>
</dbReference>
<sequence length="485" mass="50856">MVLFTLVASHRNVDLNTVARLSTGIDALPHALVTHGPLEGLVTLSTCNRLELYAEAPSRPGAVEDCVEALVAKISRSAGLDAGFVADSLELHREEDAAAHLFTVVSGLESAVVGEREITGQVRRALIDAQGASAASGELIRLFESAARTARAVGTQTSLGERGRSIVSVALDLAEDVSPTRWDGARALVFGTGAYAGATMAALAERGCADVLVYSGSGRAREFTDKRGGAPVEREDLREAMSGADIIIGCSGGSAPIAAAALPEGPRVVVDLALTRDFDPSVADLDGVELITLESVRLAAPEETVESVEAARRIVDRAAADFATHRSERSVDTAIVALRRHTMAILDSEMEKVRGQYGCGAQSDQLEFAMRRMMHSLLHTPMVKARKLAAAGREDEFFSAIEALYDLEVEPEERPADRRPGVAAADQGRDAAAAGRGTGPDAAAAGRGAGPDAALPPRGLPSDYPSAQIPGPGIDDELCRRPRAS</sequence>
<evidence type="ECO:0000256" key="13">
    <source>
        <dbReference type="SAM" id="MobiDB-lite"/>
    </source>
</evidence>
<evidence type="ECO:0000256" key="10">
    <source>
        <dbReference type="PIRSR" id="PIRSR000445-2"/>
    </source>
</evidence>
<name>A0A9X2HD40_9MICC</name>
<protein>
    <recommendedName>
        <fullName evidence="3 8">Glutamyl-tRNA reductase</fullName>
        <shortName evidence="8">GluTR</shortName>
        <ecNumber evidence="3 8">1.2.1.70</ecNumber>
    </recommendedName>
</protein>
<evidence type="ECO:0000259" key="15">
    <source>
        <dbReference type="Pfam" id="PF01488"/>
    </source>
</evidence>
<dbReference type="AlphaFoldDB" id="A0A9X2HD40"/>
<dbReference type="InterPro" id="IPR015896">
    <property type="entry name" value="4pyrrol_synth_GluRdtase_dimer"/>
</dbReference>
<evidence type="ECO:0000256" key="3">
    <source>
        <dbReference type="ARBA" id="ARBA00012970"/>
    </source>
</evidence>
<dbReference type="Pfam" id="PF01488">
    <property type="entry name" value="Shikimate_DH"/>
    <property type="match status" value="1"/>
</dbReference>
<feature type="binding site" evidence="8 10">
    <location>
        <begin position="46"/>
        <end position="49"/>
    </location>
    <ligand>
        <name>substrate</name>
    </ligand>
</feature>
<feature type="domain" description="Tetrapyrrole biosynthesis glutamyl-tRNA reductase dimerisation" evidence="14">
    <location>
        <begin position="311"/>
        <end position="407"/>
    </location>
</feature>
<dbReference type="HAMAP" id="MF_00087">
    <property type="entry name" value="Glu_tRNA_reductase"/>
    <property type="match status" value="1"/>
</dbReference>
<feature type="active site" description="Nucleophile" evidence="8 9">
    <location>
        <position position="47"/>
    </location>
</feature>
<feature type="compositionally biased region" description="Low complexity" evidence="13">
    <location>
        <begin position="423"/>
        <end position="457"/>
    </location>
</feature>
<gene>
    <name evidence="8" type="primary">hemA</name>
    <name evidence="17" type="ORF">NBM05_08675</name>
</gene>
<dbReference type="InterPro" id="IPR036343">
    <property type="entry name" value="GluRdtase_N_sf"/>
</dbReference>
<evidence type="ECO:0000256" key="8">
    <source>
        <dbReference type="HAMAP-Rule" id="MF_00087"/>
    </source>
</evidence>
<dbReference type="Pfam" id="PF05201">
    <property type="entry name" value="GlutR_N"/>
    <property type="match status" value="1"/>
</dbReference>
<dbReference type="Gene3D" id="3.40.50.720">
    <property type="entry name" value="NAD(P)-binding Rossmann-like Domain"/>
    <property type="match status" value="1"/>
</dbReference>
<evidence type="ECO:0000256" key="12">
    <source>
        <dbReference type="PIRSR" id="PIRSR000445-4"/>
    </source>
</evidence>
<comment type="function">
    <text evidence="8">Catalyzes the NADPH-dependent reduction of glutamyl-tRNA(Glu) to glutamate 1-semialdehyde (GSA).</text>
</comment>
<dbReference type="SUPFAM" id="SSF51735">
    <property type="entry name" value="NAD(P)-binding Rossmann-fold domains"/>
    <property type="match status" value="1"/>
</dbReference>
<keyword evidence="6 8" id="KW-0627">Porphyrin biosynthesis</keyword>
<dbReference type="EC" id="1.2.1.70" evidence="3 8"/>
<evidence type="ECO:0000313" key="18">
    <source>
        <dbReference type="Proteomes" id="UP001139502"/>
    </source>
</evidence>
<accession>A0A9X2HD40</accession>
<dbReference type="PANTHER" id="PTHR43013">
    <property type="entry name" value="GLUTAMYL-TRNA REDUCTASE"/>
    <property type="match status" value="1"/>
</dbReference>
<dbReference type="PIRSF" id="PIRSF000445">
    <property type="entry name" value="4pyrrol_synth_GluRdtase"/>
    <property type="match status" value="1"/>
</dbReference>
<evidence type="ECO:0000256" key="7">
    <source>
        <dbReference type="ARBA" id="ARBA00047464"/>
    </source>
</evidence>
<comment type="pathway">
    <text evidence="1 8">Porphyrin-containing compound metabolism; protoporphyrin-IX biosynthesis; 5-aminolevulinate from L-glutamyl-tRNA(Glu): step 1/2.</text>
</comment>
<evidence type="ECO:0000256" key="1">
    <source>
        <dbReference type="ARBA" id="ARBA00005059"/>
    </source>
</evidence>
<dbReference type="NCBIfam" id="NF000750">
    <property type="entry name" value="PRK00045.3-4"/>
    <property type="match status" value="1"/>
</dbReference>
<evidence type="ECO:0000256" key="6">
    <source>
        <dbReference type="ARBA" id="ARBA00023244"/>
    </source>
</evidence>
<feature type="region of interest" description="Disordered" evidence="13">
    <location>
        <begin position="411"/>
        <end position="485"/>
    </location>
</feature>